<evidence type="ECO:0000256" key="1">
    <source>
        <dbReference type="ARBA" id="ARBA00004651"/>
    </source>
</evidence>
<feature type="transmembrane region" description="Helical" evidence="6">
    <location>
        <begin position="74"/>
        <end position="91"/>
    </location>
</feature>
<comment type="caution">
    <text evidence="7">The sequence shown here is derived from an EMBL/GenBank/DDBJ whole genome shotgun (WGS) entry which is preliminary data.</text>
</comment>
<comment type="subcellular location">
    <subcellularLocation>
        <location evidence="1">Cell membrane</location>
        <topology evidence="1">Multi-pass membrane protein</topology>
    </subcellularLocation>
</comment>
<feature type="transmembrane region" description="Helical" evidence="6">
    <location>
        <begin position="97"/>
        <end position="117"/>
    </location>
</feature>
<keyword evidence="2" id="KW-1003">Cell membrane</keyword>
<feature type="transmembrane region" description="Helical" evidence="6">
    <location>
        <begin position="34"/>
        <end position="53"/>
    </location>
</feature>
<proteinExistence type="predicted"/>
<dbReference type="InterPro" id="IPR005598">
    <property type="entry name" value="ATP_synth_I"/>
</dbReference>
<dbReference type="PANTHER" id="PTHR40035:SF1">
    <property type="entry name" value="ATP SYNTHASE PROTEIN I"/>
    <property type="match status" value="1"/>
</dbReference>
<dbReference type="EMBL" id="JBHRZT010000073">
    <property type="protein sequence ID" value="MFC3886418.1"/>
    <property type="molecule type" value="Genomic_DNA"/>
</dbReference>
<dbReference type="InterPro" id="IPR039072">
    <property type="entry name" value="ATP_synth_I_Bacilli"/>
</dbReference>
<evidence type="ECO:0000256" key="3">
    <source>
        <dbReference type="ARBA" id="ARBA00022692"/>
    </source>
</evidence>
<dbReference type="Pfam" id="PF03899">
    <property type="entry name" value="ATP-synt_I"/>
    <property type="match status" value="1"/>
</dbReference>
<evidence type="ECO:0000313" key="7">
    <source>
        <dbReference type="EMBL" id="MFC3886418.1"/>
    </source>
</evidence>
<dbReference type="PANTHER" id="PTHR40035">
    <property type="entry name" value="ATP SYNTHASE PROTEIN I"/>
    <property type="match status" value="1"/>
</dbReference>
<gene>
    <name evidence="7" type="ORF">ACFOU2_24180</name>
</gene>
<evidence type="ECO:0000256" key="4">
    <source>
        <dbReference type="ARBA" id="ARBA00022989"/>
    </source>
</evidence>
<sequence length="122" mass="14135">MQDIKQLFPRLRFYILFILALFVIGWGFTPYHSVFLGLILGTSFSLYNLWILARKQNKVGQAITEGKRIRSFGTFTRFAVAILAVMIAVEYPRIFHLTSVILGLMTSYIVIMIDLFIQLIRK</sequence>
<protein>
    <submittedName>
        <fullName evidence="7">ATP synthase subunit I</fullName>
    </submittedName>
</protein>
<dbReference type="RefSeq" id="WP_377918843.1">
    <property type="nucleotide sequence ID" value="NZ_JBHRZT010000073.1"/>
</dbReference>
<keyword evidence="3 6" id="KW-0812">Transmembrane</keyword>
<evidence type="ECO:0000313" key="8">
    <source>
        <dbReference type="Proteomes" id="UP001595752"/>
    </source>
</evidence>
<organism evidence="7 8">
    <name type="scientific">Bacillus songklensis</name>
    <dbReference type="NCBI Taxonomy" id="1069116"/>
    <lineage>
        <taxon>Bacteria</taxon>
        <taxon>Bacillati</taxon>
        <taxon>Bacillota</taxon>
        <taxon>Bacilli</taxon>
        <taxon>Bacillales</taxon>
        <taxon>Bacillaceae</taxon>
        <taxon>Bacillus</taxon>
    </lineage>
</organism>
<name>A0ABV8B8D1_9BACI</name>
<dbReference type="Proteomes" id="UP001595752">
    <property type="component" value="Unassembled WGS sequence"/>
</dbReference>
<feature type="transmembrane region" description="Helical" evidence="6">
    <location>
        <begin position="12"/>
        <end position="28"/>
    </location>
</feature>
<evidence type="ECO:0000256" key="2">
    <source>
        <dbReference type="ARBA" id="ARBA00022475"/>
    </source>
</evidence>
<accession>A0ABV8B8D1</accession>
<evidence type="ECO:0000256" key="6">
    <source>
        <dbReference type="SAM" id="Phobius"/>
    </source>
</evidence>
<evidence type="ECO:0000256" key="5">
    <source>
        <dbReference type="ARBA" id="ARBA00023136"/>
    </source>
</evidence>
<keyword evidence="8" id="KW-1185">Reference proteome</keyword>
<reference evidence="8" key="1">
    <citation type="journal article" date="2019" name="Int. J. Syst. Evol. Microbiol.">
        <title>The Global Catalogue of Microorganisms (GCM) 10K type strain sequencing project: providing services to taxonomists for standard genome sequencing and annotation.</title>
        <authorList>
            <consortium name="The Broad Institute Genomics Platform"/>
            <consortium name="The Broad Institute Genome Sequencing Center for Infectious Disease"/>
            <person name="Wu L."/>
            <person name="Ma J."/>
        </authorList>
    </citation>
    <scope>NUCLEOTIDE SEQUENCE [LARGE SCALE GENOMIC DNA]</scope>
    <source>
        <strain evidence="8">CCUG 61889</strain>
    </source>
</reference>
<keyword evidence="5 6" id="KW-0472">Membrane</keyword>
<keyword evidence="4 6" id="KW-1133">Transmembrane helix</keyword>